<dbReference type="SUPFAM" id="SSF52540">
    <property type="entry name" value="P-loop containing nucleoside triphosphate hydrolases"/>
    <property type="match status" value="1"/>
</dbReference>
<proteinExistence type="predicted"/>
<dbReference type="PANTHER" id="PTHR37807:SF3">
    <property type="entry name" value="OS07G0160300 PROTEIN"/>
    <property type="match status" value="1"/>
</dbReference>
<accession>A0ABS4SG86</accession>
<evidence type="ECO:0000313" key="1">
    <source>
        <dbReference type="EMBL" id="MBP2291581.1"/>
    </source>
</evidence>
<keyword evidence="2" id="KW-1185">Reference proteome</keyword>
<keyword evidence="1" id="KW-0808">Transferase</keyword>
<dbReference type="Gene3D" id="3.40.50.300">
    <property type="entry name" value="P-loop containing nucleotide triphosphate hydrolases"/>
    <property type="match status" value="1"/>
</dbReference>
<dbReference type="InterPro" id="IPR027417">
    <property type="entry name" value="P-loop_NTPase"/>
</dbReference>
<evidence type="ECO:0000313" key="2">
    <source>
        <dbReference type="Proteomes" id="UP000781958"/>
    </source>
</evidence>
<organism evidence="1 2">
    <name type="scientific">Azospirillum rugosum</name>
    <dbReference type="NCBI Taxonomy" id="416170"/>
    <lineage>
        <taxon>Bacteria</taxon>
        <taxon>Pseudomonadati</taxon>
        <taxon>Pseudomonadota</taxon>
        <taxon>Alphaproteobacteria</taxon>
        <taxon>Rhodospirillales</taxon>
        <taxon>Azospirillaceae</taxon>
        <taxon>Azospirillum</taxon>
    </lineage>
</organism>
<sequence>MLIVLGGLPGTGKTTIARALATRLGALHLRIDTIEHALRGGADAEVGPHGYVVAYGVAADNLRLGNRVIADCVNPVRATREAWRATAERAGARLVEVEVVCSDPQEHRHRVETRRPDIDGFRLPSWAEVTGRDYEPWDRPFLVIDTAGRSVEACVAEVLRHAAEFPPPSKMGEG</sequence>
<dbReference type="EMBL" id="JAGINP010000004">
    <property type="protein sequence ID" value="MBP2291581.1"/>
    <property type="molecule type" value="Genomic_DNA"/>
</dbReference>
<dbReference type="Proteomes" id="UP000781958">
    <property type="component" value="Unassembled WGS sequence"/>
</dbReference>
<reference evidence="1 2" key="1">
    <citation type="submission" date="2021-03" db="EMBL/GenBank/DDBJ databases">
        <title>Genomic Encyclopedia of Type Strains, Phase III (KMG-III): the genomes of soil and plant-associated and newly described type strains.</title>
        <authorList>
            <person name="Whitman W."/>
        </authorList>
    </citation>
    <scope>NUCLEOTIDE SEQUENCE [LARGE SCALE GENOMIC DNA]</scope>
    <source>
        <strain evidence="1 2">IMMIB AFH-6</strain>
    </source>
</reference>
<protein>
    <submittedName>
        <fullName evidence="1">Kinase</fullName>
    </submittedName>
</protein>
<dbReference type="RefSeq" id="WP_209765113.1">
    <property type="nucleotide sequence ID" value="NZ_JAGINP010000004.1"/>
</dbReference>
<comment type="caution">
    <text evidence="1">The sequence shown here is derived from an EMBL/GenBank/DDBJ whole genome shotgun (WGS) entry which is preliminary data.</text>
</comment>
<gene>
    <name evidence="1" type="ORF">J2851_001330</name>
</gene>
<keyword evidence="1" id="KW-0418">Kinase</keyword>
<dbReference type="Pfam" id="PF13671">
    <property type="entry name" value="AAA_33"/>
    <property type="match status" value="1"/>
</dbReference>
<dbReference type="GO" id="GO:0016301">
    <property type="term" value="F:kinase activity"/>
    <property type="evidence" value="ECO:0007669"/>
    <property type="project" value="UniProtKB-KW"/>
</dbReference>
<name>A0ABS4SG86_9PROT</name>
<dbReference type="PANTHER" id="PTHR37807">
    <property type="entry name" value="OS07G0160300 PROTEIN"/>
    <property type="match status" value="1"/>
</dbReference>